<evidence type="ECO:0000259" key="1">
    <source>
        <dbReference type="Pfam" id="PF22893"/>
    </source>
</evidence>
<dbReference type="InterPro" id="IPR054464">
    <property type="entry name" value="ULD_fung"/>
</dbReference>
<protein>
    <recommendedName>
        <fullName evidence="1">Ubiquitin-like domain-containing protein</fullName>
    </recommendedName>
</protein>
<proteinExistence type="predicted"/>
<reference evidence="2 3" key="1">
    <citation type="submission" date="2015-01" db="EMBL/GenBank/DDBJ databases">
        <title>The Genome Sequence of Fonsecaea pedrosoi CBS 271.37.</title>
        <authorList>
            <consortium name="The Broad Institute Genomics Platform"/>
            <person name="Cuomo C."/>
            <person name="de Hoog S."/>
            <person name="Gorbushina A."/>
            <person name="Stielow B."/>
            <person name="Teixiera M."/>
            <person name="Abouelleil A."/>
            <person name="Chapman S.B."/>
            <person name="Priest M."/>
            <person name="Young S.K."/>
            <person name="Wortman J."/>
            <person name="Nusbaum C."/>
            <person name="Birren B."/>
        </authorList>
    </citation>
    <scope>NUCLEOTIDE SEQUENCE [LARGE SCALE GENOMIC DNA]</scope>
    <source>
        <strain evidence="2 3">CBS 271.37</strain>
    </source>
</reference>
<dbReference type="EMBL" id="KN846972">
    <property type="protein sequence ID" value="KIW80282.1"/>
    <property type="molecule type" value="Genomic_DNA"/>
</dbReference>
<dbReference type="Pfam" id="PF22893">
    <property type="entry name" value="ULD_2"/>
    <property type="match status" value="1"/>
</dbReference>
<evidence type="ECO:0000313" key="2">
    <source>
        <dbReference type="EMBL" id="KIW80282.1"/>
    </source>
</evidence>
<gene>
    <name evidence="2" type="ORF">Z517_06897</name>
</gene>
<dbReference type="HOGENOM" id="CLU_912264_0_0_1"/>
<dbReference type="GO" id="GO:0007166">
    <property type="term" value="P:cell surface receptor signaling pathway"/>
    <property type="evidence" value="ECO:0007669"/>
    <property type="project" value="InterPro"/>
</dbReference>
<accession>A0A0D2F0V9</accession>
<feature type="domain" description="Ubiquitin-like" evidence="1">
    <location>
        <begin position="198"/>
        <end position="278"/>
    </location>
</feature>
<dbReference type="STRING" id="1442368.A0A0D2F0V9"/>
<organism evidence="2 3">
    <name type="scientific">Fonsecaea pedrosoi CBS 271.37</name>
    <dbReference type="NCBI Taxonomy" id="1442368"/>
    <lineage>
        <taxon>Eukaryota</taxon>
        <taxon>Fungi</taxon>
        <taxon>Dikarya</taxon>
        <taxon>Ascomycota</taxon>
        <taxon>Pezizomycotina</taxon>
        <taxon>Eurotiomycetes</taxon>
        <taxon>Chaetothyriomycetidae</taxon>
        <taxon>Chaetothyriales</taxon>
        <taxon>Herpotrichiellaceae</taxon>
        <taxon>Fonsecaea</taxon>
    </lineage>
</organism>
<dbReference type="PANTHER" id="PTHR38886">
    <property type="entry name" value="SESA DOMAIN-CONTAINING PROTEIN"/>
    <property type="match status" value="1"/>
</dbReference>
<dbReference type="InterPro" id="IPR036537">
    <property type="entry name" value="Adaptor_Cbl_N_dom_sf"/>
</dbReference>
<dbReference type="PANTHER" id="PTHR38886:SF1">
    <property type="entry name" value="NACHT-NTPASE AND P-LOOP NTPASES N-TERMINAL DOMAIN-CONTAINING PROTEIN"/>
    <property type="match status" value="1"/>
</dbReference>
<dbReference type="Proteomes" id="UP000053029">
    <property type="component" value="Unassembled WGS sequence"/>
</dbReference>
<dbReference type="GeneID" id="25306387"/>
<dbReference type="VEuPathDB" id="FungiDB:Z517_06897"/>
<dbReference type="RefSeq" id="XP_013284090.1">
    <property type="nucleotide sequence ID" value="XM_013428636.1"/>
</dbReference>
<dbReference type="AlphaFoldDB" id="A0A0D2F0V9"/>
<keyword evidence="3" id="KW-1185">Reference proteome</keyword>
<evidence type="ECO:0000313" key="3">
    <source>
        <dbReference type="Proteomes" id="UP000053029"/>
    </source>
</evidence>
<name>A0A0D2F0V9_9EURO</name>
<sequence length="305" mass="34964">MSLSFGLGDIDTAIKWTKTLAKALREAGGSRAEYQHLIRRLDILQSTLNLIADRSRGLPREDRKGLKKALGHCKKSLGAFNKGIQKFHNYLKRNDPRGGLRGILKQVQSQAEAQNIQDFSQRLDDDIKVLQLHLQAMLLSNLPQQESEQEFARRYSEQDYTPCEYHQRAIWNTQMEIANTARACHVQHRQLPCQIHRLPPIIFIDAQNKISHFHIENITTFPALKNFLECQFPDVGLVKVKRGEFAIRRRGEPTDVDMSSPFHEWFVPGGEYNMSFVFDAEEEHTATCPSCHARTDAAPGDETQW</sequence>
<dbReference type="Gene3D" id="1.20.930.20">
    <property type="entry name" value="Adaptor protein Cbl, N-terminal domain"/>
    <property type="match status" value="1"/>
</dbReference>